<feature type="repeat" description="TPR" evidence="3">
    <location>
        <begin position="519"/>
        <end position="552"/>
    </location>
</feature>
<dbReference type="Pfam" id="PF13181">
    <property type="entry name" value="TPR_8"/>
    <property type="match status" value="1"/>
</dbReference>
<dbReference type="SUPFAM" id="SSF48452">
    <property type="entry name" value="TPR-like"/>
    <property type="match status" value="3"/>
</dbReference>
<feature type="repeat" description="TPR" evidence="3">
    <location>
        <begin position="483"/>
        <end position="516"/>
    </location>
</feature>
<evidence type="ECO:0000256" key="3">
    <source>
        <dbReference type="PROSITE-ProRule" id="PRU00339"/>
    </source>
</evidence>
<dbReference type="Pfam" id="PF13176">
    <property type="entry name" value="TPR_7"/>
    <property type="match status" value="1"/>
</dbReference>
<keyword evidence="2 3" id="KW-0802">TPR repeat</keyword>
<feature type="repeat" description="TPR" evidence="3">
    <location>
        <begin position="50"/>
        <end position="83"/>
    </location>
</feature>
<dbReference type="InterPro" id="IPR019734">
    <property type="entry name" value="TPR_rpt"/>
</dbReference>
<evidence type="ECO:0000313" key="5">
    <source>
        <dbReference type="EMBL" id="NDV30272.1"/>
    </source>
</evidence>
<feature type="region of interest" description="Disordered" evidence="4">
    <location>
        <begin position="569"/>
        <end position="616"/>
    </location>
</feature>
<dbReference type="PROSITE" id="PS50005">
    <property type="entry name" value="TPR"/>
    <property type="match status" value="5"/>
</dbReference>
<dbReference type="InterPro" id="IPR011990">
    <property type="entry name" value="TPR-like_helical_dom_sf"/>
</dbReference>
<dbReference type="SMART" id="SM00028">
    <property type="entry name" value="TPR"/>
    <property type="match status" value="11"/>
</dbReference>
<reference evidence="5" key="1">
    <citation type="journal article" date="2020" name="J. Eukaryot. Microbiol.">
        <title>De novo Sequencing, Assembly and Annotation of the Transcriptome for the Free-Living Testate Amoeba Arcella intermedia.</title>
        <authorList>
            <person name="Ribeiro G.M."/>
            <person name="Porfirio-Sousa A.L."/>
            <person name="Maurer-Alcala X.X."/>
            <person name="Katz L.A."/>
            <person name="Lahr D.J.G."/>
        </authorList>
    </citation>
    <scope>NUCLEOTIDE SEQUENCE</scope>
</reference>
<feature type="compositionally biased region" description="Basic residues" evidence="4">
    <location>
        <begin position="372"/>
        <end position="387"/>
    </location>
</feature>
<feature type="repeat" description="TPR" evidence="3">
    <location>
        <begin position="264"/>
        <end position="297"/>
    </location>
</feature>
<protein>
    <submittedName>
        <fullName evidence="5">Uncharacterized protein</fullName>
    </submittedName>
</protein>
<dbReference type="EMBL" id="GIBP01001303">
    <property type="protein sequence ID" value="NDV30272.1"/>
    <property type="molecule type" value="Transcribed_RNA"/>
</dbReference>
<feature type="region of interest" description="Disordered" evidence="4">
    <location>
        <begin position="369"/>
        <end position="397"/>
    </location>
</feature>
<sequence length="616" mass="71106">MKLESIENKLKKTPDDMDLLFQKAKILQRTNRFSEAKELYERVCQSSEDSSHFHYLGTCYEALKDIPSAIISFKKATQLDKDEVNSHISLSEIYLNQKNYEEALPHLIAHSTVSKNSFSSYYNLALCFSHIGDYESSLLNIKKGIECLGNPQATNITEEHMRFIKLKCTVLEKMGKMEEIVPYAEDLLKVDPRNIEVLNLLANTLAKLKRNEEYLLLMDKIKLIDPSRAFIVHLNKGKVLQGEGKIASALQEFNICNELRPKDLEPYWEKGKIFFDLSKIEIAAFQFKKVVEIDPRFTEAHRYLGYIYQKTSKPLQALHHFNILLAKDPQNTQILLCKAELLLTINKLEEADLAFEAAAEVESENPIQNLISHKKSSKTNKKLKKKKEKTEEVQSEPISLHSPNLKEYMLHNPILLYQDDPISHFGEFIEESWKHGIKNPQKLIKQQKIEPYFGRAVIALYTGQRELAFKYFTVVLSMEIKHGRTYLLLGNLFAQKQEFEKSLMMYEKGLELCPSPRPVEALINIGMVYVSVRDWKQAVRLLEMARKEDPFNEFCLRELSRAQIQLDDIQPSPLNSPPKDQPQNSPNSPHKANTKTKTTKNKPKTKHKAKTKPNKL</sequence>
<feature type="repeat" description="TPR" evidence="3">
    <location>
        <begin position="298"/>
        <end position="331"/>
    </location>
</feature>
<dbReference type="InterPro" id="IPR050498">
    <property type="entry name" value="Ycf3"/>
</dbReference>
<dbReference type="AlphaFoldDB" id="A0A6B2KZX7"/>
<feature type="compositionally biased region" description="Basic residues" evidence="4">
    <location>
        <begin position="592"/>
        <end position="616"/>
    </location>
</feature>
<proteinExistence type="predicted"/>
<dbReference type="Gene3D" id="1.25.40.10">
    <property type="entry name" value="Tetratricopeptide repeat domain"/>
    <property type="match status" value="4"/>
</dbReference>
<evidence type="ECO:0000256" key="1">
    <source>
        <dbReference type="ARBA" id="ARBA00022737"/>
    </source>
</evidence>
<keyword evidence="1" id="KW-0677">Repeat</keyword>
<evidence type="ECO:0000256" key="2">
    <source>
        <dbReference type="ARBA" id="ARBA00022803"/>
    </source>
</evidence>
<dbReference type="PANTHER" id="PTHR44858:SF1">
    <property type="entry name" value="UDP-N-ACETYLGLUCOSAMINE--PEPTIDE N-ACETYLGLUCOSAMINYLTRANSFERASE SPINDLY-RELATED"/>
    <property type="match status" value="1"/>
</dbReference>
<organism evidence="5">
    <name type="scientific">Arcella intermedia</name>
    <dbReference type="NCBI Taxonomy" id="1963864"/>
    <lineage>
        <taxon>Eukaryota</taxon>
        <taxon>Amoebozoa</taxon>
        <taxon>Tubulinea</taxon>
        <taxon>Elardia</taxon>
        <taxon>Arcellinida</taxon>
        <taxon>Sphaerothecina</taxon>
        <taxon>Arcellidae</taxon>
        <taxon>Arcella</taxon>
    </lineage>
</organism>
<name>A0A6B2KZX7_9EUKA</name>
<evidence type="ECO:0000256" key="4">
    <source>
        <dbReference type="SAM" id="MobiDB-lite"/>
    </source>
</evidence>
<dbReference type="PANTHER" id="PTHR44858">
    <property type="entry name" value="TETRATRICOPEPTIDE REPEAT PROTEIN 6"/>
    <property type="match status" value="1"/>
</dbReference>
<accession>A0A6B2KZX7</accession>
<dbReference type="Pfam" id="PF12895">
    <property type="entry name" value="ANAPC3"/>
    <property type="match status" value="1"/>
</dbReference>